<dbReference type="Proteomes" id="UP000245626">
    <property type="component" value="Unassembled WGS sequence"/>
</dbReference>
<evidence type="ECO:0000313" key="1">
    <source>
        <dbReference type="EMBL" id="PWN49434.1"/>
    </source>
</evidence>
<name>A0ACD0NUQ5_9BASI</name>
<sequence length="490" mass="53786">MASPEAKRSGSGPTTTATDSIAGAFGPGLGWVDPPKGLVLEQVHFLARHGERTPVRTRLRHLFPERWNLCHAGRKFGAAVLDLTPDAPDSSRAEAKFGKLGSELSGAAGTMRVERVVEGVDEKEAPRAGDNGECLLGELTDLGRISTLRLGKELRKLYVVRLGLLPSRLEQKDRGMIYFRSTNMSRTIESLQQEIRGLLPQTAEHDPSGIVPQILIRNGTNENLLPNTFGCSRLRALDRAFADAAARALNPKLEEIDHKIVPHTDGIPPRVDGHPRLNGILDTVRAAEAHGLPVPAPLLEDSSIKLMESAIVSEWFSGYQAEDPNRRGEFRRLAMGRLLEDLNGRMQNKARLGDKDPLKFALYSTHDTALAGLLSTLDCFDNRWPTFTATVGIELFKDTFSSPSIFSKAQSAVDSMLGKQQSAPGHYVRLRYGNRTLQLPGCAPKGKHLAGSPEFCTLDAFRDIVNSLRHPQGLSWERECEIGRGEKSSK</sequence>
<organism evidence="1 2">
    <name type="scientific">Violaceomyces palustris</name>
    <dbReference type="NCBI Taxonomy" id="1673888"/>
    <lineage>
        <taxon>Eukaryota</taxon>
        <taxon>Fungi</taxon>
        <taxon>Dikarya</taxon>
        <taxon>Basidiomycota</taxon>
        <taxon>Ustilaginomycotina</taxon>
        <taxon>Ustilaginomycetes</taxon>
        <taxon>Violaceomycetales</taxon>
        <taxon>Violaceomycetaceae</taxon>
        <taxon>Violaceomyces</taxon>
    </lineage>
</organism>
<accession>A0ACD0NUQ5</accession>
<keyword evidence="2" id="KW-1185">Reference proteome</keyword>
<proteinExistence type="predicted"/>
<evidence type="ECO:0000313" key="2">
    <source>
        <dbReference type="Proteomes" id="UP000245626"/>
    </source>
</evidence>
<protein>
    <submittedName>
        <fullName evidence="1">Phosphoglycerate mutase-like protein</fullName>
    </submittedName>
</protein>
<dbReference type="EMBL" id="KZ820051">
    <property type="protein sequence ID" value="PWN49434.1"/>
    <property type="molecule type" value="Genomic_DNA"/>
</dbReference>
<reference evidence="1 2" key="1">
    <citation type="journal article" date="2018" name="Mol. Biol. Evol.">
        <title>Broad Genomic Sampling Reveals a Smut Pathogenic Ancestry of the Fungal Clade Ustilaginomycotina.</title>
        <authorList>
            <person name="Kijpornyongpan T."/>
            <person name="Mondo S.J."/>
            <person name="Barry K."/>
            <person name="Sandor L."/>
            <person name="Lee J."/>
            <person name="Lipzen A."/>
            <person name="Pangilinan J."/>
            <person name="LaButti K."/>
            <person name="Hainaut M."/>
            <person name="Henrissat B."/>
            <person name="Grigoriev I.V."/>
            <person name="Spatafora J.W."/>
            <person name="Aime M.C."/>
        </authorList>
    </citation>
    <scope>NUCLEOTIDE SEQUENCE [LARGE SCALE GENOMIC DNA]</scope>
    <source>
        <strain evidence="1 2">SA 807</strain>
    </source>
</reference>
<gene>
    <name evidence="1" type="ORF">IE53DRAFT_144388</name>
</gene>